<keyword evidence="2" id="KW-0238">DNA-binding</keyword>
<evidence type="ECO:0000256" key="1">
    <source>
        <dbReference type="ARBA" id="ARBA00023015"/>
    </source>
</evidence>
<dbReference type="RefSeq" id="WP_182164349.1">
    <property type="nucleotide sequence ID" value="NZ_JACEZT010000010.1"/>
</dbReference>
<dbReference type="SUPFAM" id="SSF46689">
    <property type="entry name" value="Homeodomain-like"/>
    <property type="match status" value="1"/>
</dbReference>
<dbReference type="Pfam" id="PF12833">
    <property type="entry name" value="HTH_18"/>
    <property type="match status" value="1"/>
</dbReference>
<name>A0A7W2ICJ4_9BURK</name>
<proteinExistence type="predicted"/>
<gene>
    <name evidence="5" type="ORF">H3H37_16290</name>
</gene>
<reference evidence="5 6" key="1">
    <citation type="submission" date="2020-07" db="EMBL/GenBank/DDBJ databases">
        <title>Novel species isolated from subtropical streams in China.</title>
        <authorList>
            <person name="Lu H."/>
        </authorList>
    </citation>
    <scope>NUCLEOTIDE SEQUENCE [LARGE SCALE GENOMIC DNA]</scope>
    <source>
        <strain evidence="5 6">LX20W</strain>
    </source>
</reference>
<evidence type="ECO:0000259" key="4">
    <source>
        <dbReference type="PROSITE" id="PS01124"/>
    </source>
</evidence>
<dbReference type="AlphaFoldDB" id="A0A7W2ICJ4"/>
<dbReference type="InterPro" id="IPR018060">
    <property type="entry name" value="HTH_AraC"/>
</dbReference>
<dbReference type="PANTHER" id="PTHR47894">
    <property type="entry name" value="HTH-TYPE TRANSCRIPTIONAL REGULATOR GADX"/>
    <property type="match status" value="1"/>
</dbReference>
<evidence type="ECO:0000256" key="2">
    <source>
        <dbReference type="ARBA" id="ARBA00023125"/>
    </source>
</evidence>
<evidence type="ECO:0000313" key="5">
    <source>
        <dbReference type="EMBL" id="MBA5638621.1"/>
    </source>
</evidence>
<dbReference type="InterPro" id="IPR009057">
    <property type="entry name" value="Homeodomain-like_sf"/>
</dbReference>
<dbReference type="SMART" id="SM00342">
    <property type="entry name" value="HTH_ARAC"/>
    <property type="match status" value="1"/>
</dbReference>
<sequence length="339" mass="36626">MPPLPATVPIALVHGMLAGVRARGKPCDACLADAGIPPALLAEAGARVTATQYIALYRALIERLDDESLGFLSRPLKRGSFALMARSALGAADLETAMRRVARTFRLVQDDVLVEPVRDGGLAGLALRFLSPATARPAFLDEMLLRVFWRLFAWLAGGQLPAARFDFAFACPPHIESYDKVFPAPVRFGLPQSACWFDAARLQSPVRRDEAALRVFLADAQAHIILPRRGEESASARVRAHLQATQPAWSDLAATAAALHMAPSTLQRRLAGEGTSFQALKDELRRDLAIERLHTSTVALAALAQELGFTDSAAFQRAFKGWTGSPPGAYRRTAGHTAT</sequence>
<dbReference type="GO" id="GO:0005829">
    <property type="term" value="C:cytosol"/>
    <property type="evidence" value="ECO:0007669"/>
    <property type="project" value="TreeGrafter"/>
</dbReference>
<dbReference type="PROSITE" id="PS01124">
    <property type="entry name" value="HTH_ARAC_FAMILY_2"/>
    <property type="match status" value="1"/>
</dbReference>
<dbReference type="GO" id="GO:0003700">
    <property type="term" value="F:DNA-binding transcription factor activity"/>
    <property type="evidence" value="ECO:0007669"/>
    <property type="project" value="InterPro"/>
</dbReference>
<dbReference type="GO" id="GO:0000976">
    <property type="term" value="F:transcription cis-regulatory region binding"/>
    <property type="evidence" value="ECO:0007669"/>
    <property type="project" value="TreeGrafter"/>
</dbReference>
<evidence type="ECO:0000256" key="3">
    <source>
        <dbReference type="ARBA" id="ARBA00023163"/>
    </source>
</evidence>
<feature type="domain" description="HTH araC/xylS-type" evidence="4">
    <location>
        <begin position="232"/>
        <end position="333"/>
    </location>
</feature>
<dbReference type="EMBL" id="JACEZT010000010">
    <property type="protein sequence ID" value="MBA5638621.1"/>
    <property type="molecule type" value="Genomic_DNA"/>
</dbReference>
<dbReference type="Gene3D" id="1.10.10.60">
    <property type="entry name" value="Homeodomain-like"/>
    <property type="match status" value="1"/>
</dbReference>
<keyword evidence="6" id="KW-1185">Reference proteome</keyword>
<dbReference type="PANTHER" id="PTHR47894:SF1">
    <property type="entry name" value="HTH-TYPE TRANSCRIPTIONAL REGULATOR VQSM"/>
    <property type="match status" value="1"/>
</dbReference>
<keyword evidence="1" id="KW-0805">Transcription regulation</keyword>
<keyword evidence="3" id="KW-0804">Transcription</keyword>
<evidence type="ECO:0000313" key="6">
    <source>
        <dbReference type="Proteomes" id="UP000534388"/>
    </source>
</evidence>
<accession>A0A7W2ICJ4</accession>
<dbReference type="Proteomes" id="UP000534388">
    <property type="component" value="Unassembled WGS sequence"/>
</dbReference>
<comment type="caution">
    <text evidence="5">The sequence shown here is derived from an EMBL/GenBank/DDBJ whole genome shotgun (WGS) entry which is preliminary data.</text>
</comment>
<protein>
    <submittedName>
        <fullName evidence="5">AraC family transcriptional regulator</fullName>
    </submittedName>
</protein>
<dbReference type="Pfam" id="PF12625">
    <property type="entry name" value="Arabinose_bd"/>
    <property type="match status" value="1"/>
</dbReference>
<dbReference type="InterPro" id="IPR032687">
    <property type="entry name" value="AraC-type_N"/>
</dbReference>
<organism evidence="5 6">
    <name type="scientific">Rugamonas brunnea</name>
    <dbReference type="NCBI Taxonomy" id="2758569"/>
    <lineage>
        <taxon>Bacteria</taxon>
        <taxon>Pseudomonadati</taxon>
        <taxon>Pseudomonadota</taxon>
        <taxon>Betaproteobacteria</taxon>
        <taxon>Burkholderiales</taxon>
        <taxon>Oxalobacteraceae</taxon>
        <taxon>Telluria group</taxon>
        <taxon>Rugamonas</taxon>
    </lineage>
</organism>